<evidence type="ECO:0000256" key="1">
    <source>
        <dbReference type="ARBA" id="ARBA00022679"/>
    </source>
</evidence>
<gene>
    <name evidence="4" type="ORF">E1263_36630</name>
</gene>
<dbReference type="RefSeq" id="WP_132175988.1">
    <property type="nucleotide sequence ID" value="NZ_SMKX01000175.1"/>
</dbReference>
<dbReference type="InterPro" id="IPR050832">
    <property type="entry name" value="Bact_Acetyltransf"/>
</dbReference>
<proteinExistence type="predicted"/>
<dbReference type="Pfam" id="PF00583">
    <property type="entry name" value="Acetyltransf_1"/>
    <property type="match status" value="1"/>
</dbReference>
<comment type="caution">
    <text evidence="4">The sequence shown here is derived from an EMBL/GenBank/DDBJ whole genome shotgun (WGS) entry which is preliminary data.</text>
</comment>
<protein>
    <submittedName>
        <fullName evidence="4">GNAT family N-acetyltransferase</fullName>
    </submittedName>
</protein>
<dbReference type="GO" id="GO:0016747">
    <property type="term" value="F:acyltransferase activity, transferring groups other than amino-acyl groups"/>
    <property type="evidence" value="ECO:0007669"/>
    <property type="project" value="InterPro"/>
</dbReference>
<reference evidence="4 5" key="1">
    <citation type="submission" date="2019-03" db="EMBL/GenBank/DDBJ databases">
        <title>Draft genome sequences of novel Actinobacteria.</title>
        <authorList>
            <person name="Sahin N."/>
            <person name="Ay H."/>
            <person name="Saygin H."/>
        </authorList>
    </citation>
    <scope>NUCLEOTIDE SEQUENCE [LARGE SCALE GENOMIC DNA]</scope>
    <source>
        <strain evidence="4 5">JCM 13523</strain>
    </source>
</reference>
<dbReference type="Gene3D" id="3.40.630.30">
    <property type="match status" value="1"/>
</dbReference>
<name>A0A4R4YN05_9ACTN</name>
<evidence type="ECO:0000313" key="4">
    <source>
        <dbReference type="EMBL" id="TDD46383.1"/>
    </source>
</evidence>
<sequence>MIDVRAIEPGDRRAVAQFLTLTTGTTVVVHGVAYDATALPGLIVERNGEIDGLLTYHQQGNDFEVVTLHAAERQTGVGTALLAAATDIARQAGAQRLWLVTTNDNVDALRFYQRRGLRIIAVTPGAADQSRKQKPTIPATGDYGIPLHDELTLELIL</sequence>
<organism evidence="4 5">
    <name type="scientific">Kribbella antibiotica</name>
    <dbReference type="NCBI Taxonomy" id="190195"/>
    <lineage>
        <taxon>Bacteria</taxon>
        <taxon>Bacillati</taxon>
        <taxon>Actinomycetota</taxon>
        <taxon>Actinomycetes</taxon>
        <taxon>Propionibacteriales</taxon>
        <taxon>Kribbellaceae</taxon>
        <taxon>Kribbella</taxon>
    </lineage>
</organism>
<dbReference type="PANTHER" id="PTHR43877">
    <property type="entry name" value="AMINOALKYLPHOSPHONATE N-ACETYLTRANSFERASE-RELATED-RELATED"/>
    <property type="match status" value="1"/>
</dbReference>
<dbReference type="InterPro" id="IPR000182">
    <property type="entry name" value="GNAT_dom"/>
</dbReference>
<dbReference type="EMBL" id="SMKX01000175">
    <property type="protein sequence ID" value="TDD46383.1"/>
    <property type="molecule type" value="Genomic_DNA"/>
</dbReference>
<keyword evidence="1 4" id="KW-0808">Transferase</keyword>
<dbReference type="InterPro" id="IPR016181">
    <property type="entry name" value="Acyl_CoA_acyltransferase"/>
</dbReference>
<dbReference type="CDD" id="cd04301">
    <property type="entry name" value="NAT_SF"/>
    <property type="match status" value="1"/>
</dbReference>
<keyword evidence="2" id="KW-0012">Acyltransferase</keyword>
<feature type="domain" description="N-acetyltransferase" evidence="3">
    <location>
        <begin position="2"/>
        <end position="154"/>
    </location>
</feature>
<dbReference type="PROSITE" id="PS51186">
    <property type="entry name" value="GNAT"/>
    <property type="match status" value="1"/>
</dbReference>
<dbReference type="Proteomes" id="UP000295124">
    <property type="component" value="Unassembled WGS sequence"/>
</dbReference>
<dbReference type="OrthoDB" id="9799092at2"/>
<dbReference type="SUPFAM" id="SSF55729">
    <property type="entry name" value="Acyl-CoA N-acyltransferases (Nat)"/>
    <property type="match status" value="1"/>
</dbReference>
<keyword evidence="5" id="KW-1185">Reference proteome</keyword>
<evidence type="ECO:0000256" key="2">
    <source>
        <dbReference type="ARBA" id="ARBA00023315"/>
    </source>
</evidence>
<evidence type="ECO:0000259" key="3">
    <source>
        <dbReference type="PROSITE" id="PS51186"/>
    </source>
</evidence>
<dbReference type="AlphaFoldDB" id="A0A4R4YN05"/>
<accession>A0A4R4YN05</accession>
<evidence type="ECO:0000313" key="5">
    <source>
        <dbReference type="Proteomes" id="UP000295124"/>
    </source>
</evidence>